<reference evidence="2 4" key="1">
    <citation type="submission" date="2017-11" db="EMBL/GenBank/DDBJ databases">
        <title>The genome of Rhizophagus clarus HR1 reveals common genetic basis of auxotrophy among arbuscular mycorrhizal fungi.</title>
        <authorList>
            <person name="Kobayashi Y."/>
        </authorList>
    </citation>
    <scope>NUCLEOTIDE SEQUENCE [LARGE SCALE GENOMIC DNA]</scope>
    <source>
        <strain evidence="2 4">HR1</strain>
    </source>
</reference>
<feature type="region of interest" description="Disordered" evidence="1">
    <location>
        <begin position="1"/>
        <end position="33"/>
    </location>
</feature>
<comment type="caution">
    <text evidence="2">The sequence shown here is derived from an EMBL/GenBank/DDBJ whole genome shotgun (WGS) entry which is preliminary data.</text>
</comment>
<organism evidence="2 4">
    <name type="scientific">Rhizophagus clarus</name>
    <dbReference type="NCBI Taxonomy" id="94130"/>
    <lineage>
        <taxon>Eukaryota</taxon>
        <taxon>Fungi</taxon>
        <taxon>Fungi incertae sedis</taxon>
        <taxon>Mucoromycota</taxon>
        <taxon>Glomeromycotina</taxon>
        <taxon>Glomeromycetes</taxon>
        <taxon>Glomerales</taxon>
        <taxon>Glomeraceae</taxon>
        <taxon>Rhizophagus</taxon>
    </lineage>
</organism>
<dbReference type="EMBL" id="BEXD01000340">
    <property type="protein sequence ID" value="GBB86663.1"/>
    <property type="molecule type" value="Genomic_DNA"/>
</dbReference>
<evidence type="ECO:0000313" key="2">
    <source>
        <dbReference type="EMBL" id="GBB86663.1"/>
    </source>
</evidence>
<evidence type="ECO:0000256" key="1">
    <source>
        <dbReference type="SAM" id="MobiDB-lite"/>
    </source>
</evidence>
<name>A0A2Z6Q938_9GLOM</name>
<evidence type="ECO:0000313" key="4">
    <source>
        <dbReference type="Proteomes" id="UP000247702"/>
    </source>
</evidence>
<dbReference type="Proteomes" id="UP000615446">
    <property type="component" value="Unassembled WGS sequence"/>
</dbReference>
<dbReference type="OrthoDB" id="2305498at2759"/>
<reference evidence="3" key="2">
    <citation type="submission" date="2019-10" db="EMBL/GenBank/DDBJ databases">
        <title>Conservation and host-specific expression of non-tandemly repeated heterogenous ribosome RNA gene in arbuscular mycorrhizal fungi.</title>
        <authorList>
            <person name="Maeda T."/>
            <person name="Kobayashi Y."/>
            <person name="Nakagawa T."/>
            <person name="Ezawa T."/>
            <person name="Yamaguchi K."/>
            <person name="Bino T."/>
            <person name="Nishimoto Y."/>
            <person name="Shigenobu S."/>
            <person name="Kawaguchi M."/>
        </authorList>
    </citation>
    <scope>NUCLEOTIDE SEQUENCE</scope>
    <source>
        <strain evidence="3">HR1</strain>
    </source>
</reference>
<dbReference type="Proteomes" id="UP000247702">
    <property type="component" value="Unassembled WGS sequence"/>
</dbReference>
<keyword evidence="4" id="KW-1185">Reference proteome</keyword>
<dbReference type="InterPro" id="IPR032675">
    <property type="entry name" value="LRR_dom_sf"/>
</dbReference>
<dbReference type="InterPro" id="IPR036047">
    <property type="entry name" value="F-box-like_dom_sf"/>
</dbReference>
<sequence>MNNNNNNSSSSNNSNNNNNNDDDTNNNNNDENSKPHLVTFPYEIIVDICRYVDIYSLRSLAISCKGLVFVQRYPPLWRHIHFTTPEEHKRIEKDYLSNSQYISSIPHKLRRIDDKSIKNLILMLKNYNLLDAVNSIDLDFTSINCTSIWESINSFPNLEEISLRGCSCLSLRELGSALTWFEPLQPILKLNKLRVLWCKDIDTRSLMNQNLFIDSGVSYYKIIYTDLNRALKTLSTEKSIQLDIDLCKICRENITFTMECGHCLVQNNFCMSCDLDKGCLECYTFYCNEVKCSNSLLGTIKECDICHGHALICNSCPQKSCYKCKVFACRRCPQTTEKCKDCDKYFCRQVCKHYCNKNTSFLS</sequence>
<proteinExistence type="predicted"/>
<dbReference type="AlphaFoldDB" id="A0A2Z6Q938"/>
<dbReference type="EMBL" id="BLAL01000047">
    <property type="protein sequence ID" value="GES80086.1"/>
    <property type="molecule type" value="Genomic_DNA"/>
</dbReference>
<protein>
    <recommendedName>
        <fullName evidence="5">F-box domain-containing protein</fullName>
    </recommendedName>
</protein>
<dbReference type="SUPFAM" id="SSF81383">
    <property type="entry name" value="F-box domain"/>
    <property type="match status" value="1"/>
</dbReference>
<evidence type="ECO:0000313" key="3">
    <source>
        <dbReference type="EMBL" id="GES80086.1"/>
    </source>
</evidence>
<evidence type="ECO:0008006" key="5">
    <source>
        <dbReference type="Google" id="ProtNLM"/>
    </source>
</evidence>
<gene>
    <name evidence="3" type="ORF">RCL2_000738100</name>
    <name evidence="2" type="ORF">RclHR1_13030003</name>
</gene>
<feature type="compositionally biased region" description="Low complexity" evidence="1">
    <location>
        <begin position="1"/>
        <end position="30"/>
    </location>
</feature>
<dbReference type="Gene3D" id="3.80.10.10">
    <property type="entry name" value="Ribonuclease Inhibitor"/>
    <property type="match status" value="1"/>
</dbReference>
<accession>A0A2Z6Q938</accession>